<dbReference type="Gene3D" id="3.10.310.70">
    <property type="match status" value="1"/>
</dbReference>
<feature type="domain" description="Amidohydrolase 3" evidence="1">
    <location>
        <begin position="62"/>
        <end position="536"/>
    </location>
</feature>
<dbReference type="EMBL" id="MVHJ01000002">
    <property type="protein sequence ID" value="ORA06579.1"/>
    <property type="molecule type" value="Genomic_DNA"/>
</dbReference>
<dbReference type="InterPro" id="IPR013108">
    <property type="entry name" value="Amidohydro_3"/>
</dbReference>
<sequence>MPGPAQPADLVITGTILTVDDSRPTAQNLAVAHGRIAAIDLSEDELKSWIGPDTTVLSVGDGCVLPGFVEAHGHPLMEAVALSDRMVDIRPVTLPTAEEVVAAVHAEVARRGADGAYLNGWDALLQKGLPEPTLQWLDGVADTPLVIMHNSGHKAFFNSAAARAVGVTRDTPDPKGARYGRDANGDLDGTAEESAAVFPFIGGALSVGDYPALLLAECHRLNQAGLTTCSEMAFDPMFRPLLDALHDQLTVRLRTYEMSTAELRTEARPFDGDDVVRQVGIKIWVDGSPWIGNIDLSFPYLDTEATRTIGVVPGSCGHANYTREQLAEIVHTFYPQGWQMACHVQGDRGVDTILDVYEEALRAHPRDDHRLRLEHVGAITDEQLARAHALGVTCSLFVDQLHYWGDVIVDGLFGPQRGERWMPCGSAAATGMRISLHNDPPVTPEEPLRNISVAATRKAPSGRVLAPQERLTVEQAIRAQTLDAAYQLFADDRIGSIEVGKYADLVVLSADPRAVDPEEVAGLDVRATYLAGRQVHPKPA</sequence>
<dbReference type="SUPFAM" id="SSF51556">
    <property type="entry name" value="Metallo-dependent hydrolases"/>
    <property type="match status" value="1"/>
</dbReference>
<organism evidence="2 3">
    <name type="scientific">Mycolicibacterium bacteremicum</name>
    <name type="common">Mycobacterium bacteremicum</name>
    <dbReference type="NCBI Taxonomy" id="564198"/>
    <lineage>
        <taxon>Bacteria</taxon>
        <taxon>Bacillati</taxon>
        <taxon>Actinomycetota</taxon>
        <taxon>Actinomycetes</taxon>
        <taxon>Mycobacteriales</taxon>
        <taxon>Mycobacteriaceae</taxon>
        <taxon>Mycolicibacterium</taxon>
    </lineage>
</organism>
<evidence type="ECO:0000313" key="3">
    <source>
        <dbReference type="Proteomes" id="UP000192366"/>
    </source>
</evidence>
<dbReference type="InterPro" id="IPR033932">
    <property type="entry name" value="YtcJ-like"/>
</dbReference>
<evidence type="ECO:0000313" key="2">
    <source>
        <dbReference type="EMBL" id="ORA06579.1"/>
    </source>
</evidence>
<reference evidence="2 3" key="1">
    <citation type="submission" date="2017-02" db="EMBL/GenBank/DDBJ databases">
        <title>The new phylogeny of genus Mycobacterium.</title>
        <authorList>
            <person name="Tortoli E."/>
            <person name="Trovato A."/>
            <person name="Cirillo D.M."/>
        </authorList>
    </citation>
    <scope>NUCLEOTIDE SEQUENCE [LARGE SCALE GENOMIC DNA]</scope>
    <source>
        <strain evidence="2 3">DSM 45578</strain>
    </source>
</reference>
<dbReference type="Pfam" id="PF07969">
    <property type="entry name" value="Amidohydro_3"/>
    <property type="match status" value="1"/>
</dbReference>
<keyword evidence="2" id="KW-0378">Hydrolase</keyword>
<dbReference type="Gene3D" id="2.30.40.10">
    <property type="entry name" value="Urease, subunit C, domain 1"/>
    <property type="match status" value="1"/>
</dbReference>
<dbReference type="OrthoDB" id="3173428at2"/>
<dbReference type="InterPro" id="IPR032466">
    <property type="entry name" value="Metal_Hydrolase"/>
</dbReference>
<gene>
    <name evidence="2" type="ORF">BST17_02680</name>
</gene>
<dbReference type="InterPro" id="IPR011059">
    <property type="entry name" value="Metal-dep_hydrolase_composite"/>
</dbReference>
<dbReference type="RefSeq" id="WP_083055399.1">
    <property type="nucleotide sequence ID" value="NZ_JACKVM010000008.1"/>
</dbReference>
<dbReference type="CDD" id="cd01300">
    <property type="entry name" value="YtcJ_like"/>
    <property type="match status" value="1"/>
</dbReference>
<protein>
    <submittedName>
        <fullName evidence="2">Amidohydrolase</fullName>
    </submittedName>
</protein>
<dbReference type="PANTHER" id="PTHR22642">
    <property type="entry name" value="IMIDAZOLONEPROPIONASE"/>
    <property type="match status" value="1"/>
</dbReference>
<dbReference type="AlphaFoldDB" id="A0A1W9Z312"/>
<dbReference type="PANTHER" id="PTHR22642:SF2">
    <property type="entry name" value="PROTEIN LONG AFTER FAR-RED 3"/>
    <property type="match status" value="1"/>
</dbReference>
<dbReference type="Gene3D" id="3.20.20.140">
    <property type="entry name" value="Metal-dependent hydrolases"/>
    <property type="match status" value="1"/>
</dbReference>
<dbReference type="SUPFAM" id="SSF51338">
    <property type="entry name" value="Composite domain of metallo-dependent hydrolases"/>
    <property type="match status" value="1"/>
</dbReference>
<proteinExistence type="predicted"/>
<dbReference type="GO" id="GO:0016810">
    <property type="term" value="F:hydrolase activity, acting on carbon-nitrogen (but not peptide) bonds"/>
    <property type="evidence" value="ECO:0007669"/>
    <property type="project" value="InterPro"/>
</dbReference>
<dbReference type="STRING" id="564198.BST17_02680"/>
<evidence type="ECO:0000259" key="1">
    <source>
        <dbReference type="Pfam" id="PF07969"/>
    </source>
</evidence>
<keyword evidence="3" id="KW-1185">Reference proteome</keyword>
<comment type="caution">
    <text evidence="2">The sequence shown here is derived from an EMBL/GenBank/DDBJ whole genome shotgun (WGS) entry which is preliminary data.</text>
</comment>
<accession>A0A1W9Z312</accession>
<dbReference type="Proteomes" id="UP000192366">
    <property type="component" value="Unassembled WGS sequence"/>
</dbReference>
<name>A0A1W9Z312_MYCBA</name>